<accession>A0A090XUU4</accession>
<reference evidence="1 2" key="1">
    <citation type="submission" date="2014-04" db="EMBL/GenBank/DDBJ databases">
        <authorList>
            <person name="Bishop-Lilly K.A."/>
            <person name="Broomall S.M."/>
            <person name="Chain P.S."/>
            <person name="Chertkov O."/>
            <person name="Coyne S.R."/>
            <person name="Daligault H.E."/>
            <person name="Davenport K.W."/>
            <person name="Erkkila T."/>
            <person name="Frey K.G."/>
            <person name="Gibbons H.S."/>
            <person name="Gu W."/>
            <person name="Jaissle J."/>
            <person name="Johnson S.L."/>
            <person name="Koroleva G.I."/>
            <person name="Ladner J.T."/>
            <person name="Lo C.-C."/>
            <person name="Minogue T.D."/>
            <person name="Munk C."/>
            <person name="Palacios G.F."/>
            <person name="Redden C.L."/>
            <person name="Rosenzweig C.N."/>
            <person name="Scholz M.B."/>
            <person name="Teshima H."/>
            <person name="Xu Y."/>
        </authorList>
    </citation>
    <scope>NUCLEOTIDE SEQUENCE [LARGE SCALE GENOMIC DNA]</scope>
    <source>
        <strain evidence="1 2">8244</strain>
    </source>
</reference>
<sequence length="171" mass="19776">MRNRSHVFNHVYFKTCRLQRADSGFTAGARTFDHNFNSLHAMLHSRFCSRFRGHLRGKRRRLTGAFETEITGACPRDRVAVRIRNGNDRIVEGGADMCHTRFDIFPVTTFRAYDFFWFSHCLLSPLLISSCSLPYDEDPCEYGHSFSYVVREPASRDGDAHRGSSRFRSNV</sequence>
<dbReference type="HOGENOM" id="CLU_1774754_0_0_9"/>
<gene>
    <name evidence="1" type="ORF">DJ90_5615</name>
</gene>
<dbReference type="STRING" id="44252.DJ90_5615"/>
<evidence type="ECO:0000313" key="2">
    <source>
        <dbReference type="Proteomes" id="UP000029278"/>
    </source>
</evidence>
<comment type="caution">
    <text evidence="1">The sequence shown here is derived from an EMBL/GenBank/DDBJ whole genome shotgun (WGS) entry which is preliminary data.</text>
</comment>
<dbReference type="AlphaFoldDB" id="A0A090XUU4"/>
<evidence type="ECO:0000313" key="1">
    <source>
        <dbReference type="EMBL" id="KFM83875.1"/>
    </source>
</evidence>
<dbReference type="EMBL" id="JMQA01000062">
    <property type="protein sequence ID" value="KFM83875.1"/>
    <property type="molecule type" value="Genomic_DNA"/>
</dbReference>
<name>A0A090XUU4_PAEMA</name>
<protein>
    <submittedName>
        <fullName evidence="1">Uncharacterized protein</fullName>
    </submittedName>
</protein>
<proteinExistence type="predicted"/>
<dbReference type="Proteomes" id="UP000029278">
    <property type="component" value="Unassembled WGS sequence"/>
</dbReference>
<keyword evidence="2" id="KW-1185">Reference proteome</keyword>
<organism evidence="1 2">
    <name type="scientific">Paenibacillus macerans</name>
    <name type="common">Bacillus macerans</name>
    <dbReference type="NCBI Taxonomy" id="44252"/>
    <lineage>
        <taxon>Bacteria</taxon>
        <taxon>Bacillati</taxon>
        <taxon>Bacillota</taxon>
        <taxon>Bacilli</taxon>
        <taxon>Bacillales</taxon>
        <taxon>Paenibacillaceae</taxon>
        <taxon>Paenibacillus</taxon>
    </lineage>
</organism>